<gene>
    <name evidence="4" type="ORF">WKW80_19030</name>
</gene>
<dbReference type="SMART" id="SM00155">
    <property type="entry name" value="PLDc"/>
    <property type="match status" value="2"/>
</dbReference>
<evidence type="ECO:0000313" key="4">
    <source>
        <dbReference type="EMBL" id="MEJ8824098.1"/>
    </source>
</evidence>
<reference evidence="4 5" key="1">
    <citation type="submission" date="2024-03" db="EMBL/GenBank/DDBJ databases">
        <title>Novel species of the genus Variovorax.</title>
        <authorList>
            <person name="Liu Q."/>
            <person name="Xin Y.-H."/>
        </authorList>
    </citation>
    <scope>NUCLEOTIDE SEQUENCE [LARGE SCALE GENOMIC DNA]</scope>
    <source>
        <strain evidence="4 5">KACC 18501</strain>
    </source>
</reference>
<dbReference type="CDD" id="cd09111">
    <property type="entry name" value="PLDc_ymdC_like_1"/>
    <property type="match status" value="1"/>
</dbReference>
<dbReference type="Proteomes" id="UP001363010">
    <property type="component" value="Unassembled WGS sequence"/>
</dbReference>
<evidence type="ECO:0000313" key="5">
    <source>
        <dbReference type="Proteomes" id="UP001363010"/>
    </source>
</evidence>
<dbReference type="PROSITE" id="PS51257">
    <property type="entry name" value="PROKAR_LIPOPROTEIN"/>
    <property type="match status" value="1"/>
</dbReference>
<evidence type="ECO:0000256" key="1">
    <source>
        <dbReference type="SAM" id="MobiDB-lite"/>
    </source>
</evidence>
<keyword evidence="2" id="KW-0732">Signal</keyword>
<evidence type="ECO:0000256" key="2">
    <source>
        <dbReference type="SAM" id="SignalP"/>
    </source>
</evidence>
<keyword evidence="5" id="KW-1185">Reference proteome</keyword>
<dbReference type="PANTHER" id="PTHR21248:SF12">
    <property type="entry name" value="CARDIOLIPIN SYNTHASE C"/>
    <property type="match status" value="1"/>
</dbReference>
<comment type="caution">
    <text evidence="4">The sequence shown here is derived from an EMBL/GenBank/DDBJ whole genome shotgun (WGS) entry which is preliminary data.</text>
</comment>
<dbReference type="RefSeq" id="WP_340365131.1">
    <property type="nucleotide sequence ID" value="NZ_JBBKZV010000011.1"/>
</dbReference>
<proteinExistence type="predicted"/>
<accession>A0ABU8W2J4</accession>
<feature type="region of interest" description="Disordered" evidence="1">
    <location>
        <begin position="392"/>
        <end position="423"/>
    </location>
</feature>
<organism evidence="4 5">
    <name type="scientific">Variovorax humicola</name>
    <dbReference type="NCBI Taxonomy" id="1769758"/>
    <lineage>
        <taxon>Bacteria</taxon>
        <taxon>Pseudomonadati</taxon>
        <taxon>Pseudomonadota</taxon>
        <taxon>Betaproteobacteria</taxon>
        <taxon>Burkholderiales</taxon>
        <taxon>Comamonadaceae</taxon>
        <taxon>Variovorax</taxon>
    </lineage>
</organism>
<dbReference type="Gene3D" id="3.30.870.10">
    <property type="entry name" value="Endonuclease Chain A"/>
    <property type="match status" value="2"/>
</dbReference>
<dbReference type="EMBL" id="JBBKZV010000011">
    <property type="protein sequence ID" value="MEJ8824098.1"/>
    <property type="molecule type" value="Genomic_DNA"/>
</dbReference>
<feature type="compositionally biased region" description="Gly residues" evidence="1">
    <location>
        <begin position="406"/>
        <end position="421"/>
    </location>
</feature>
<sequence length="533" mass="58046">MRTISVARAFAALCIAGLLSACSSLPGNVERTPTRALTQTGDTRLGQAVSKQVAAHPRQSGIYAMPLGTEAFAARIALARAAQRSLDLQYYIWHPDTTGSLLWEAVWDAAERGVRVRMLIDDANTKGLDPTLAALDAHPNIELRLYNPFANRRFRAGDFATDFSRVNHRMHNKSFTVDNQAAIVGGRNIGDEYFGADKTVGFQDLDVLAIGSVVQEVSDEFDLFWNSASAYPAASVIPPAASDGAARLREKWRSVHQSEEAKGYIEVVEKTALVREIIEHRVPFEWTTAHVFHDDPAKTLSTSDKTEYQMLPELERAMGKPDRQLDLVSPYFVPGPNGTAGLVALAKRGVKVRVLTNSLSATDVSPVHAGYSKYRKELLKAGVVLYELKPGAALPPTKDNDEGSRGLPGSGGSGSGSGSGGSAAAALHAKTFSRDRNRLFVGSFNLDPRSARLNTEMGMIIDSPVLANTLSTTLDGRLPNEAYEVRLLPDGDSLEWIEHGPQGETRYTTEPGSTAMRRGWVDFLRVLPIEWML</sequence>
<dbReference type="SUPFAM" id="SSF56024">
    <property type="entry name" value="Phospholipase D/nuclease"/>
    <property type="match status" value="2"/>
</dbReference>
<feature type="chain" id="PRO_5045413135" evidence="2">
    <location>
        <begin position="22"/>
        <end position="533"/>
    </location>
</feature>
<feature type="signal peptide" evidence="2">
    <location>
        <begin position="1"/>
        <end position="21"/>
    </location>
</feature>
<dbReference type="PROSITE" id="PS50035">
    <property type="entry name" value="PLD"/>
    <property type="match status" value="2"/>
</dbReference>
<feature type="domain" description="PLD phosphodiesterase" evidence="3">
    <location>
        <begin position="423"/>
        <end position="450"/>
    </location>
</feature>
<name>A0ABU8W2J4_9BURK</name>
<dbReference type="CDD" id="cd09113">
    <property type="entry name" value="PLDc_ymdC_like_2"/>
    <property type="match status" value="1"/>
</dbReference>
<evidence type="ECO:0000259" key="3">
    <source>
        <dbReference type="PROSITE" id="PS50035"/>
    </source>
</evidence>
<protein>
    <submittedName>
        <fullName evidence="4">Phospholipase D family protein</fullName>
    </submittedName>
</protein>
<feature type="domain" description="PLD phosphodiesterase" evidence="3">
    <location>
        <begin position="166"/>
        <end position="193"/>
    </location>
</feature>
<dbReference type="Pfam" id="PF13091">
    <property type="entry name" value="PLDc_2"/>
    <property type="match status" value="2"/>
</dbReference>
<dbReference type="PANTHER" id="PTHR21248">
    <property type="entry name" value="CARDIOLIPIN SYNTHASE"/>
    <property type="match status" value="1"/>
</dbReference>
<dbReference type="InterPro" id="IPR001736">
    <property type="entry name" value="PLipase_D/transphosphatidylase"/>
</dbReference>
<dbReference type="InterPro" id="IPR025202">
    <property type="entry name" value="PLD-like_dom"/>
</dbReference>